<sequence>MKTALSILAVFLVIAYVYGAAAPNGVKEKVGALAKKCAADHKANQEQAKIVFSQKVPADEVERCYLECIYTGVGIVQGDEYSVEGSKKLAAQRFTDPKEHETVNKLIDTCSKEVTKAKDEKCSLGKAVRECFVKHGEKVHFFPTAN</sequence>
<dbReference type="EMBL" id="GFTR01002461">
    <property type="protein sequence ID" value="JAW13965.1"/>
    <property type="molecule type" value="Transcribed_RNA"/>
</dbReference>
<organism evidence="2">
    <name type="scientific">Panstrongylus lignarius</name>
    <dbReference type="NCBI Taxonomy" id="156445"/>
    <lineage>
        <taxon>Eukaryota</taxon>
        <taxon>Metazoa</taxon>
        <taxon>Ecdysozoa</taxon>
        <taxon>Arthropoda</taxon>
        <taxon>Hexapoda</taxon>
        <taxon>Insecta</taxon>
        <taxon>Pterygota</taxon>
        <taxon>Neoptera</taxon>
        <taxon>Paraneoptera</taxon>
        <taxon>Hemiptera</taxon>
        <taxon>Heteroptera</taxon>
        <taxon>Panheteroptera</taxon>
        <taxon>Cimicomorpha</taxon>
        <taxon>Reduviidae</taxon>
        <taxon>Triatominae</taxon>
        <taxon>Panstrongylus</taxon>
    </lineage>
</organism>
<dbReference type="CDD" id="cd23992">
    <property type="entry name" value="PBP_GOBP"/>
    <property type="match status" value="1"/>
</dbReference>
<dbReference type="SUPFAM" id="SSF47565">
    <property type="entry name" value="Insect pheromone/odorant-binding proteins"/>
    <property type="match status" value="1"/>
</dbReference>
<dbReference type="InterPro" id="IPR036728">
    <property type="entry name" value="PBP_GOBP_sf"/>
</dbReference>
<keyword evidence="1" id="KW-0732">Signal</keyword>
<name>A0A224XNA0_9HEMI</name>
<dbReference type="Gene3D" id="1.10.238.20">
    <property type="entry name" value="Pheromone/general odorant binding protein domain"/>
    <property type="match status" value="1"/>
</dbReference>
<dbReference type="GO" id="GO:0005549">
    <property type="term" value="F:odorant binding"/>
    <property type="evidence" value="ECO:0007669"/>
    <property type="project" value="InterPro"/>
</dbReference>
<dbReference type="Pfam" id="PF01395">
    <property type="entry name" value="PBP_GOBP"/>
    <property type="match status" value="1"/>
</dbReference>
<evidence type="ECO:0000313" key="2">
    <source>
        <dbReference type="EMBL" id="JAW13965.1"/>
    </source>
</evidence>
<accession>A0A224XNA0</accession>
<reference evidence="2" key="1">
    <citation type="journal article" date="2018" name="PLoS Negl. Trop. Dis.">
        <title>An insight into the salivary gland and fat body transcriptome of Panstrongylus lignarius (Hemiptera: Heteroptera), the main vector of Chagas disease in Peru.</title>
        <authorList>
            <person name="Nevoa J.C."/>
            <person name="Mendes M.T."/>
            <person name="da Silva M.V."/>
            <person name="Soares S.C."/>
            <person name="Oliveira C.J.F."/>
            <person name="Ribeiro J.M.C."/>
        </authorList>
    </citation>
    <scope>NUCLEOTIDE SEQUENCE</scope>
</reference>
<proteinExistence type="predicted"/>
<feature type="chain" id="PRO_5013279492" evidence="1">
    <location>
        <begin position="20"/>
        <end position="146"/>
    </location>
</feature>
<feature type="signal peptide" evidence="1">
    <location>
        <begin position="1"/>
        <end position="19"/>
    </location>
</feature>
<dbReference type="InterPro" id="IPR006170">
    <property type="entry name" value="PBP/GOBP"/>
</dbReference>
<evidence type="ECO:0000256" key="1">
    <source>
        <dbReference type="SAM" id="SignalP"/>
    </source>
</evidence>
<dbReference type="AlphaFoldDB" id="A0A224XNA0"/>
<protein>
    <submittedName>
        <fullName evidence="2">Putative odorant-binding protein</fullName>
    </submittedName>
</protein>